<dbReference type="SUPFAM" id="SSF140931">
    <property type="entry name" value="Fic-like"/>
    <property type="match status" value="1"/>
</dbReference>
<gene>
    <name evidence="4" type="ORF">PL921480082</name>
</gene>
<evidence type="ECO:0000313" key="4">
    <source>
        <dbReference type="EMBL" id="CUR35972.1"/>
    </source>
</evidence>
<keyword evidence="2" id="KW-0547">Nucleotide-binding</keyword>
<feature type="active site" evidence="1">
    <location>
        <position position="213"/>
    </location>
</feature>
<dbReference type="GO" id="GO:0005524">
    <property type="term" value="F:ATP binding"/>
    <property type="evidence" value="ECO:0007669"/>
    <property type="project" value="UniProtKB-KW"/>
</dbReference>
<feature type="binding site" evidence="2">
    <location>
        <begin position="217"/>
        <end position="224"/>
    </location>
    <ligand>
        <name>ATP</name>
        <dbReference type="ChEBI" id="CHEBI:30616"/>
    </ligand>
</feature>
<dbReference type="InterPro" id="IPR036597">
    <property type="entry name" value="Fido-like_dom_sf"/>
</dbReference>
<evidence type="ECO:0000256" key="1">
    <source>
        <dbReference type="PIRSR" id="PIRSR640198-1"/>
    </source>
</evidence>
<dbReference type="PANTHER" id="PTHR13504">
    <property type="entry name" value="FIDO DOMAIN-CONTAINING PROTEIN DDB_G0283145"/>
    <property type="match status" value="1"/>
</dbReference>
<protein>
    <submittedName>
        <fullName evidence="4">Putative cAMP-induced filamentation protein</fullName>
    </submittedName>
</protein>
<dbReference type="Gene3D" id="1.10.3290.10">
    <property type="entry name" value="Fido-like domain"/>
    <property type="match status" value="1"/>
</dbReference>
<keyword evidence="5" id="KW-1185">Reference proteome</keyword>
<name>A0A1J1LVK3_9CYAN</name>
<dbReference type="STRING" id="671072.PL921480082"/>
<dbReference type="EMBL" id="CZDF01000188">
    <property type="protein sequence ID" value="CUR35972.1"/>
    <property type="molecule type" value="Genomic_DNA"/>
</dbReference>
<evidence type="ECO:0000259" key="3">
    <source>
        <dbReference type="PROSITE" id="PS51459"/>
    </source>
</evidence>
<accession>A0A1J1LVK3</accession>
<feature type="binding site" evidence="2">
    <location>
        <begin position="166"/>
        <end position="169"/>
    </location>
    <ligand>
        <name>ATP</name>
        <dbReference type="ChEBI" id="CHEBI:30616"/>
    </ligand>
</feature>
<keyword evidence="2" id="KW-0067">ATP-binding</keyword>
<dbReference type="InterPro" id="IPR003812">
    <property type="entry name" value="Fido"/>
</dbReference>
<dbReference type="RefSeq" id="WP_222425189.1">
    <property type="nucleotide sequence ID" value="NZ_LN889764.1"/>
</dbReference>
<dbReference type="PANTHER" id="PTHR13504:SF38">
    <property type="entry name" value="FIDO DOMAIN-CONTAINING PROTEIN"/>
    <property type="match status" value="1"/>
</dbReference>
<organism evidence="4 5">
    <name type="scientific">Planktothrix tepida PCC 9214</name>
    <dbReference type="NCBI Taxonomy" id="671072"/>
    <lineage>
        <taxon>Bacteria</taxon>
        <taxon>Bacillati</taxon>
        <taxon>Cyanobacteriota</taxon>
        <taxon>Cyanophyceae</taxon>
        <taxon>Oscillatoriophycideae</taxon>
        <taxon>Oscillatoriales</taxon>
        <taxon>Microcoleaceae</taxon>
        <taxon>Planktothrix</taxon>
    </lineage>
</organism>
<dbReference type="InterPro" id="IPR040198">
    <property type="entry name" value="Fido_containing"/>
</dbReference>
<evidence type="ECO:0000256" key="2">
    <source>
        <dbReference type="PIRSR" id="PIRSR640198-2"/>
    </source>
</evidence>
<reference evidence="5" key="1">
    <citation type="submission" date="2015-10" db="EMBL/GenBank/DDBJ databases">
        <authorList>
            <person name="Regsiter A."/>
            <person name="william w."/>
        </authorList>
    </citation>
    <scope>NUCLEOTIDE SEQUENCE [LARGE SCALE GENOMIC DNA]</scope>
</reference>
<dbReference type="Pfam" id="PF02661">
    <property type="entry name" value="Fic"/>
    <property type="match status" value="1"/>
</dbReference>
<dbReference type="Proteomes" id="UP000184315">
    <property type="component" value="Unassembled WGS sequence"/>
</dbReference>
<proteinExistence type="predicted"/>
<dbReference type="PROSITE" id="PS51459">
    <property type="entry name" value="FIDO"/>
    <property type="match status" value="1"/>
</dbReference>
<feature type="domain" description="Fido" evidence="3">
    <location>
        <begin position="120"/>
        <end position="289"/>
    </location>
</feature>
<dbReference type="AlphaFoldDB" id="A0A1J1LVK3"/>
<evidence type="ECO:0000313" key="5">
    <source>
        <dbReference type="Proteomes" id="UP000184315"/>
    </source>
</evidence>
<sequence length="400" mass="45307">MSSPTEFSESVSLMEPMLPSEGNRRLLDDLATQLIAVSKALNAQVTPNVALSMGELVRSMNCYYSNLIEGHNTHPRDIDRALANDFSNEPKKRSLQLEAKAHIEVQRMIDNREEKDCAVVTTDYLIWIHREFCQRLSSELLYVENPQGNKRVEVKPGELRTGDVSVGYHVPISAPAIPRFLRRFEEAYNPIRLSLIEQVIAVAASHHRLLWIHPFFDGNGRVTRLFSHAFLRQIGVGSSLWSVSRGLARNANLYRDLLMAADKQRWDALDGRGNLTEAGLQKFCQFFLETCIDQVTFMQSLLEPSQLLNRIELYVQEEIRAGRLLKGSFPLLKEALYSGSFERGQAATITGYKERQARTVLKKLVEVGLLVSDTPKGAVRLGFPTDVVERYFPKLYVPTV</sequence>